<evidence type="ECO:0000313" key="13">
    <source>
        <dbReference type="EMBL" id="SUZ13408.1"/>
    </source>
</evidence>
<dbReference type="GO" id="GO:0051301">
    <property type="term" value="P:cell division"/>
    <property type="evidence" value="ECO:0007669"/>
    <property type="project" value="UniProtKB-KW"/>
</dbReference>
<keyword evidence="7" id="KW-0498">Mitosis</keyword>
<sequence>MRLIKQNIERDGSGSATLFPEEAEDMWHAYNLIAAGDKLRASAIRRVTTESATGSTSSHRLHITLLIIVKSVDFDPQCSQLHVNGQVAEENQWVKIGAFHTLDLELHRNFVIEKKDGWDSVALAALKESVKEDKEGSIPAIVMQEGTANICLITEFRTILKQRIDLSIPKKRNGKSVDHDQGMKKFYDICLESLNRHFVIAQPRPLLIASPGFTATAFQKHIIDQAIRTDNKAVLSNRNNFLVIHCSSGHLYSLNEALKSPQALVKLKDTKFARETKLIDDLMELLRKDNGKAWYGPAEVEEAVSQGAVGPGGGTLLINNSLFRSQEIQVRKRWVDLVDKVTEIGGDVRILSSDHESGKRLQDLGGIAAILTFPLFGLDEKSCSDNAGLD</sequence>
<gene>
    <name evidence="12" type="ORF">BGT96224_A20261</name>
    <name evidence="13" type="ORF">BGT96224V2_LOCUS6572</name>
</gene>
<name>A0A061HBF3_BLUGR</name>
<keyword evidence="4 10" id="KW-0963">Cytoplasm</keyword>
<reference evidence="13" key="3">
    <citation type="submission" date="2018-07" db="EMBL/GenBank/DDBJ databases">
        <authorList>
            <person name="Quirk P.G."/>
            <person name="Krulwich T.A."/>
        </authorList>
    </citation>
    <scope>NUCLEOTIDE SEQUENCE</scope>
    <source>
        <strain evidence="13">96224</strain>
    </source>
</reference>
<dbReference type="GO" id="GO:0051321">
    <property type="term" value="P:meiotic cell cycle"/>
    <property type="evidence" value="ECO:0007669"/>
    <property type="project" value="UniProtKB-KW"/>
</dbReference>
<dbReference type="SUPFAM" id="SSF159065">
    <property type="entry name" value="Dom34/Pelota N-terminal domain-like"/>
    <property type="match status" value="1"/>
</dbReference>
<evidence type="ECO:0000256" key="5">
    <source>
        <dbReference type="ARBA" id="ARBA00022618"/>
    </source>
</evidence>
<comment type="function">
    <text evidence="10">Component of the Dom34-Hbs1 complex, a complex that recognizes stalled ribosomes and triggers the No-Go Decay (NGD) pathway (PubMed:20890290). In the Dom34-Hbs1 complex, dom34 recognizes ribosomes stalled at the 3' end of an mRNA and engages stalled ribosomes by destabilizing mRNA in the mRNA channel. Following ribosome-binding, the Dom34-Hbs1 complex promotes the disassembly of stalled ribosomes, followed by degradation of damaged mRNAs as part of the NGD pathway.</text>
</comment>
<dbReference type="InterPro" id="IPR038069">
    <property type="entry name" value="Pelota/DOM34_N"/>
</dbReference>
<evidence type="ECO:0000256" key="8">
    <source>
        <dbReference type="ARBA" id="ARBA00023254"/>
    </source>
</evidence>
<dbReference type="InterPro" id="IPR005140">
    <property type="entry name" value="eRF1_Pelota-like_N"/>
</dbReference>
<dbReference type="SMART" id="SM01194">
    <property type="entry name" value="eRF1_1"/>
    <property type="match status" value="1"/>
</dbReference>
<keyword evidence="5" id="KW-0132">Cell division</keyword>
<comment type="subcellular location">
    <subcellularLocation>
        <location evidence="2 10">Cytoplasm</location>
    </subcellularLocation>
</comment>
<dbReference type="GO" id="GO:0070481">
    <property type="term" value="P:nuclear-transcribed mRNA catabolic process, non-stop decay"/>
    <property type="evidence" value="ECO:0007669"/>
    <property type="project" value="InterPro"/>
</dbReference>
<evidence type="ECO:0000256" key="1">
    <source>
        <dbReference type="ARBA" id="ARBA00001968"/>
    </source>
</evidence>
<feature type="non-terminal residue" evidence="13">
    <location>
        <position position="390"/>
    </location>
</feature>
<evidence type="ECO:0000256" key="9">
    <source>
        <dbReference type="ARBA" id="ARBA00023306"/>
    </source>
</evidence>
<accession>A0A061HBF3</accession>
<reference evidence="12" key="2">
    <citation type="submission" date="2013-01" db="EMBL/GenBank/DDBJ databases">
        <title>The wheat powdery mildew genome reveals unique evolution of an obligate biotroph.</title>
        <authorList>
            <person name="Oberhaensli S."/>
            <person name="Wicker T."/>
            <person name="Keller B."/>
        </authorList>
    </citation>
    <scope>NUCLEOTIDE SEQUENCE</scope>
    <source>
        <strain evidence="12">96224</strain>
    </source>
</reference>
<dbReference type="InterPro" id="IPR029064">
    <property type="entry name" value="Ribosomal_eL30-like_sf"/>
</dbReference>
<evidence type="ECO:0000256" key="10">
    <source>
        <dbReference type="RuleBase" id="RU362019"/>
    </source>
</evidence>
<feature type="domain" description="eRF1/Pelota-like N-terminal" evidence="11">
    <location>
        <begin position="1"/>
        <end position="131"/>
    </location>
</feature>
<keyword evidence="9" id="KW-0131">Cell cycle</keyword>
<organism evidence="13">
    <name type="scientific">Blumeria graminis f. sp. tritici 96224</name>
    <dbReference type="NCBI Taxonomy" id="1268274"/>
    <lineage>
        <taxon>Eukaryota</taxon>
        <taxon>Fungi</taxon>
        <taxon>Dikarya</taxon>
        <taxon>Ascomycota</taxon>
        <taxon>Pezizomycotina</taxon>
        <taxon>Leotiomycetes</taxon>
        <taxon>Erysiphales</taxon>
        <taxon>Erysiphaceae</taxon>
        <taxon>Blumeria</taxon>
    </lineage>
</organism>
<evidence type="ECO:0000256" key="6">
    <source>
        <dbReference type="ARBA" id="ARBA00022723"/>
    </source>
</evidence>
<dbReference type="InterPro" id="IPR005142">
    <property type="entry name" value="eRF1_3"/>
</dbReference>
<proteinExistence type="inferred from homology"/>
<dbReference type="FunFam" id="3.30.1330.30:FF:000008">
    <property type="entry name" value="Protein pelota homolog"/>
    <property type="match status" value="1"/>
</dbReference>
<dbReference type="GO" id="GO:0006412">
    <property type="term" value="P:translation"/>
    <property type="evidence" value="ECO:0007669"/>
    <property type="project" value="UniProtKB-ARBA"/>
</dbReference>
<dbReference type="Gene3D" id="3.30.420.60">
    <property type="entry name" value="eRF1 domain 2"/>
    <property type="match status" value="1"/>
</dbReference>
<dbReference type="GO" id="GO:0032790">
    <property type="term" value="P:ribosome disassembly"/>
    <property type="evidence" value="ECO:0007669"/>
    <property type="project" value="TreeGrafter"/>
</dbReference>
<dbReference type="GO" id="GO:0070966">
    <property type="term" value="P:nuclear-transcribed mRNA catabolic process, no-go decay"/>
    <property type="evidence" value="ECO:0007669"/>
    <property type="project" value="InterPro"/>
</dbReference>
<dbReference type="HOGENOM" id="CLU_023334_3_1_1"/>
<dbReference type="GO" id="GO:0005737">
    <property type="term" value="C:cytoplasm"/>
    <property type="evidence" value="ECO:0007669"/>
    <property type="project" value="UniProtKB-SubCell"/>
</dbReference>
<comment type="cofactor">
    <cofactor evidence="1 10">
        <name>a divalent metal cation</name>
        <dbReference type="ChEBI" id="CHEBI:60240"/>
    </cofactor>
</comment>
<evidence type="ECO:0000256" key="3">
    <source>
        <dbReference type="ARBA" id="ARBA00009504"/>
    </source>
</evidence>
<dbReference type="Gene3D" id="3.30.1330.30">
    <property type="match status" value="1"/>
</dbReference>
<reference evidence="14" key="1">
    <citation type="journal article" date="2013" name="Nat. Genet.">
        <title>The wheat powdery mildew genome shows the unique evolution of an obligate biotroph.</title>
        <authorList>
            <person name="Wicker T."/>
            <person name="Oberhaensli S."/>
            <person name="Parlange F."/>
            <person name="Buchmann J.P."/>
            <person name="Shatalina M."/>
            <person name="Roffler S."/>
            <person name="Ben-David R."/>
            <person name="Dolezel J."/>
            <person name="Simkova H."/>
            <person name="Schulze-Lefert P."/>
            <person name="Spanu P.D."/>
            <person name="Bruggmann R."/>
            <person name="Amselem J."/>
            <person name="Quesneville H."/>
            <person name="Ver Loren van Themaat E."/>
            <person name="Paape T."/>
            <person name="Shimizu K.K."/>
            <person name="Keller B."/>
        </authorList>
    </citation>
    <scope>NUCLEOTIDE SEQUENCE [LARGE SCALE GENOMIC DNA]</scope>
    <source>
        <strain evidence="14">96224</strain>
    </source>
</reference>
<evidence type="ECO:0000313" key="14">
    <source>
        <dbReference type="Proteomes" id="UP000053110"/>
    </source>
</evidence>
<dbReference type="FunFam" id="2.30.30.870:FF:000001">
    <property type="entry name" value="Protein pelota homolog"/>
    <property type="match status" value="1"/>
</dbReference>
<dbReference type="Proteomes" id="UP000053110">
    <property type="component" value="Unassembled WGS sequence"/>
</dbReference>
<dbReference type="InterPro" id="IPR058547">
    <property type="entry name" value="Pelota_N"/>
</dbReference>
<dbReference type="NCBIfam" id="TIGR00111">
    <property type="entry name" value="pelota"/>
    <property type="match status" value="1"/>
</dbReference>
<evidence type="ECO:0000313" key="12">
    <source>
        <dbReference type="EMBL" id="EPQ62000.1"/>
    </source>
</evidence>
<dbReference type="PANTHER" id="PTHR10853">
    <property type="entry name" value="PELOTA"/>
    <property type="match status" value="1"/>
</dbReference>
<dbReference type="Gene3D" id="2.30.30.870">
    <property type="entry name" value="Pelota, domain A"/>
    <property type="match status" value="1"/>
</dbReference>
<dbReference type="GO" id="GO:0070651">
    <property type="term" value="P:nonfunctional rRNA decay"/>
    <property type="evidence" value="ECO:0007669"/>
    <property type="project" value="TreeGrafter"/>
</dbReference>
<dbReference type="SUPFAM" id="SSF55315">
    <property type="entry name" value="L30e-like"/>
    <property type="match status" value="1"/>
</dbReference>
<keyword evidence="6 10" id="KW-0479">Metal-binding</keyword>
<dbReference type="EMBL" id="UIGY01000232">
    <property type="protein sequence ID" value="SUZ13408.1"/>
    <property type="molecule type" value="Genomic_DNA"/>
</dbReference>
<keyword evidence="8" id="KW-0469">Meiosis</keyword>
<dbReference type="InterPro" id="IPR042226">
    <property type="entry name" value="eFR1_2_sf"/>
</dbReference>
<dbReference type="EMBL" id="KE375203">
    <property type="protein sequence ID" value="EPQ62000.1"/>
    <property type="molecule type" value="Genomic_DNA"/>
</dbReference>
<dbReference type="Pfam" id="PF03465">
    <property type="entry name" value="eRF1_3"/>
    <property type="match status" value="1"/>
</dbReference>
<dbReference type="PANTHER" id="PTHR10853:SF0">
    <property type="entry name" value="PROTEIN PELOTA HOMOLOG"/>
    <property type="match status" value="1"/>
</dbReference>
<dbReference type="OrthoDB" id="10249111at2759"/>
<dbReference type="InterPro" id="IPR004405">
    <property type="entry name" value="TF_pelota"/>
</dbReference>
<evidence type="ECO:0000259" key="11">
    <source>
        <dbReference type="SMART" id="SM01194"/>
    </source>
</evidence>
<dbReference type="GO" id="GO:0071025">
    <property type="term" value="P:RNA surveillance"/>
    <property type="evidence" value="ECO:0007669"/>
    <property type="project" value="InterPro"/>
</dbReference>
<comment type="similarity">
    <text evidence="3 10">Belongs to the eukaryotic release factor 1 family. Pelota subfamily.</text>
</comment>
<dbReference type="Pfam" id="PF03464">
    <property type="entry name" value="eRF1_2"/>
    <property type="match status" value="1"/>
</dbReference>
<dbReference type="GO" id="GO:0046872">
    <property type="term" value="F:metal ion binding"/>
    <property type="evidence" value="ECO:0007669"/>
    <property type="project" value="UniProtKB-KW"/>
</dbReference>
<dbReference type="AlphaFoldDB" id="A0A061HBF3"/>
<dbReference type="Pfam" id="PF26356">
    <property type="entry name" value="Pelota_N"/>
    <property type="match status" value="1"/>
</dbReference>
<evidence type="ECO:0000256" key="7">
    <source>
        <dbReference type="ARBA" id="ARBA00022776"/>
    </source>
</evidence>
<evidence type="ECO:0000256" key="2">
    <source>
        <dbReference type="ARBA" id="ARBA00004496"/>
    </source>
</evidence>
<dbReference type="GO" id="GO:1990533">
    <property type="term" value="C:Dom34-Hbs1 complex"/>
    <property type="evidence" value="ECO:0007669"/>
    <property type="project" value="UniProtKB-ARBA"/>
</dbReference>
<evidence type="ECO:0000256" key="4">
    <source>
        <dbReference type="ARBA" id="ARBA00022490"/>
    </source>
</evidence>
<protein>
    <recommendedName>
        <fullName evidence="10">Protein DOM34 homolog</fullName>
    </recommendedName>
</protein>
<dbReference type="FunFam" id="3.30.420.60:FF:000004">
    <property type="entry name" value="Protein DOM34 homolog"/>
    <property type="match status" value="1"/>
</dbReference>
<dbReference type="InterPro" id="IPR005141">
    <property type="entry name" value="eRF1_2"/>
</dbReference>
<dbReference type="SUPFAM" id="SSF53137">
    <property type="entry name" value="Translational machinery components"/>
    <property type="match status" value="1"/>
</dbReference>